<keyword evidence="3" id="KW-1185">Reference proteome</keyword>
<dbReference type="InterPro" id="IPR010071">
    <property type="entry name" value="AA_adenyl_dom"/>
</dbReference>
<dbReference type="Gene3D" id="3.30.300.30">
    <property type="match status" value="1"/>
</dbReference>
<dbReference type="PANTHER" id="PTHR45527">
    <property type="entry name" value="NONRIBOSOMAL PEPTIDE SYNTHETASE"/>
    <property type="match status" value="1"/>
</dbReference>
<dbReference type="InterPro" id="IPR020845">
    <property type="entry name" value="AMP-binding_CS"/>
</dbReference>
<dbReference type="SUPFAM" id="SSF56801">
    <property type="entry name" value="Acetyl-CoA synthetase-like"/>
    <property type="match status" value="1"/>
</dbReference>
<proteinExistence type="predicted"/>
<dbReference type="Gene3D" id="3.40.50.12780">
    <property type="entry name" value="N-terminal domain of ligase-like"/>
    <property type="match status" value="1"/>
</dbReference>
<dbReference type="RefSeq" id="WP_347612337.1">
    <property type="nucleotide sequence ID" value="NZ_JBDPZC010000011.1"/>
</dbReference>
<dbReference type="Pfam" id="PF00501">
    <property type="entry name" value="AMP-binding"/>
    <property type="match status" value="1"/>
</dbReference>
<dbReference type="PROSITE" id="PS00455">
    <property type="entry name" value="AMP_BINDING"/>
    <property type="match status" value="1"/>
</dbReference>
<dbReference type="InterPro" id="IPR042099">
    <property type="entry name" value="ANL_N_sf"/>
</dbReference>
<dbReference type="PANTHER" id="PTHR45527:SF1">
    <property type="entry name" value="FATTY ACID SYNTHASE"/>
    <property type="match status" value="1"/>
</dbReference>
<dbReference type="NCBIfam" id="TIGR01733">
    <property type="entry name" value="AA-adenyl-dom"/>
    <property type="match status" value="1"/>
</dbReference>
<evidence type="ECO:0000313" key="3">
    <source>
        <dbReference type="Proteomes" id="UP001462640"/>
    </source>
</evidence>
<evidence type="ECO:0000259" key="1">
    <source>
        <dbReference type="Pfam" id="PF00501"/>
    </source>
</evidence>
<evidence type="ECO:0000313" key="2">
    <source>
        <dbReference type="EMBL" id="MEO3715082.1"/>
    </source>
</evidence>
<dbReference type="Proteomes" id="UP001462640">
    <property type="component" value="Unassembled WGS sequence"/>
</dbReference>
<accession>A0ABV0GJ57</accession>
<dbReference type="InterPro" id="IPR045851">
    <property type="entry name" value="AMP-bd_C_sf"/>
</dbReference>
<sequence length="546" mass="59098">MWTGLLGPVDAAGARRTAVMDSIRTLSHGELRTRVDAFAARLMQLGVRPGDKVLIVTGKDVETVVALYAVMRCGAAYVPVDRAAPLARQLAIATEVSARACIAPGERLSSLLAACDTVVDLDTVLQAPEVPAEFPALQPDGVAYLIFTSGSTGRPKGVVITHGNLAALFDAHRASLQMDEHSVCMNTTPFYFDGSVGDCLFPLSLGAAVQLSPALPVPTTLLRLMQDRRVTHLCIVPSSLDRLADVGATERVYDLSHLQTLIFGGEAADVQLLERWRKAWPQLRLINGYGPTEACYVCVSRVWEPGQPLGQGPLPIGRPYRGMRAVLLDDEGQLLHEVADDMPAASDRLIEGELALAGPQLSPGYWQRPVEDARAFMQIAGERFYRTGDICRLDEAHELVYCGRKDAEAKINGYRIHMAEVQAGLCEQDLVRDCLAFPVRLAGKPAALGCALACTREVTRAEVLACARAAQERLPAYMVPKYFLVVSGGWPLLPSGKADVRKVSDLLHDCLATTEDSVFFSAADGQPPSLACIQDLQKKESAWTKN</sequence>
<reference evidence="2 3" key="1">
    <citation type="submission" date="2024-05" db="EMBL/GenBank/DDBJ databases">
        <title>Roseateles sp. 2.12 16S ribosomal RNA gene Genome sequencing and assembly.</title>
        <authorList>
            <person name="Woo H."/>
        </authorList>
    </citation>
    <scope>NUCLEOTIDE SEQUENCE [LARGE SCALE GENOMIC DNA]</scope>
    <source>
        <strain evidence="2 3">2.12</strain>
    </source>
</reference>
<dbReference type="EMBL" id="JBDPZC010000011">
    <property type="protein sequence ID" value="MEO3715082.1"/>
    <property type="molecule type" value="Genomic_DNA"/>
</dbReference>
<comment type="caution">
    <text evidence="2">The sequence shown here is derived from an EMBL/GenBank/DDBJ whole genome shotgun (WGS) entry which is preliminary data.</text>
</comment>
<dbReference type="InterPro" id="IPR000873">
    <property type="entry name" value="AMP-dep_synth/lig_dom"/>
</dbReference>
<protein>
    <submittedName>
        <fullName evidence="2">Amino acid adenylation domain-containing protein</fullName>
    </submittedName>
</protein>
<gene>
    <name evidence="2" type="ORF">ABDJ40_20130</name>
</gene>
<feature type="domain" description="AMP-dependent synthetase/ligase" evidence="1">
    <location>
        <begin position="15"/>
        <end position="366"/>
    </location>
</feature>
<organism evidence="2 3">
    <name type="scientific">Roseateles flavus</name>
    <dbReference type="NCBI Taxonomy" id="3149041"/>
    <lineage>
        <taxon>Bacteria</taxon>
        <taxon>Pseudomonadati</taxon>
        <taxon>Pseudomonadota</taxon>
        <taxon>Betaproteobacteria</taxon>
        <taxon>Burkholderiales</taxon>
        <taxon>Sphaerotilaceae</taxon>
        <taxon>Roseateles</taxon>
    </lineage>
</organism>
<name>A0ABV0GJ57_9BURK</name>